<dbReference type="VEuPathDB" id="FungiDB:RhiirA1_436658"/>
<sequence length="357" mass="41272">MVELDNNYARMCRFDQTTNNTYCACDFRINIHRCDHNEFFLNASWITLVLSLLNSIFGAMFLYYLVKIKGQTFFLNHTRGRGIIRPKPLHSFHLLVLAYNSALAFNMICLITESYPHVIWAELGNYLPHGICGSLGIFTPLSIVYSTPSVDSNSEDSLTLNRKFLDIMGIIVIIHPYIIFIPFVLLSGYYSDINDLENAMLYFKAHYICWTVCAILYIALLSYLYYRLIYVINYQIKNIKHYDANNPDLNSWKRAKRNINGSLLSIIGGVIFQTILSISFAVSYKEMTIFIDGVNFLYYLCWNIIIPFNGFISEIVFLYNTFSPGKPKWLLTLKSNQSQTKHYETNIDDSNVSIIGY</sequence>
<protein>
    <recommendedName>
        <fullName evidence="7">G-protein coupled receptors family 1 profile domain-containing protein</fullName>
    </recommendedName>
</protein>
<gene>
    <name evidence="2" type="ORF">CHRIB12_LOCUS13243</name>
    <name evidence="4" type="ORF">RhiirA1_436658</name>
    <name evidence="3" type="ORF">RhiirA5_473462</name>
</gene>
<feature type="transmembrane region" description="Helical" evidence="1">
    <location>
        <begin position="263"/>
        <end position="284"/>
    </location>
</feature>
<feature type="transmembrane region" description="Helical" evidence="1">
    <location>
        <begin position="94"/>
        <end position="114"/>
    </location>
</feature>
<evidence type="ECO:0000313" key="4">
    <source>
        <dbReference type="EMBL" id="PKC74866.1"/>
    </source>
</evidence>
<feature type="transmembrane region" description="Helical" evidence="1">
    <location>
        <begin position="45"/>
        <end position="66"/>
    </location>
</feature>
<reference evidence="2" key="5">
    <citation type="submission" date="2020-05" db="EMBL/GenBank/DDBJ databases">
        <authorList>
            <person name="Rincon C."/>
            <person name="Sanders R I."/>
            <person name="Robbins C."/>
            <person name="Chaturvedi A."/>
        </authorList>
    </citation>
    <scope>NUCLEOTIDE SEQUENCE</scope>
    <source>
        <strain evidence="2">CHB12</strain>
    </source>
</reference>
<evidence type="ECO:0000313" key="3">
    <source>
        <dbReference type="EMBL" id="PKC09679.1"/>
    </source>
</evidence>
<comment type="caution">
    <text evidence="3">The sequence shown here is derived from an EMBL/GenBank/DDBJ whole genome shotgun (WGS) entry which is preliminary data.</text>
</comment>
<accession>A0A2N0PSA9</accession>
<organism evidence="3 6">
    <name type="scientific">Rhizophagus irregularis</name>
    <dbReference type="NCBI Taxonomy" id="588596"/>
    <lineage>
        <taxon>Eukaryota</taxon>
        <taxon>Fungi</taxon>
        <taxon>Fungi incertae sedis</taxon>
        <taxon>Mucoromycota</taxon>
        <taxon>Glomeromycotina</taxon>
        <taxon>Glomeromycetes</taxon>
        <taxon>Glomerales</taxon>
        <taxon>Glomeraceae</taxon>
        <taxon>Rhizophagus</taxon>
    </lineage>
</organism>
<evidence type="ECO:0000313" key="2">
    <source>
        <dbReference type="EMBL" id="CAB5371665.1"/>
    </source>
</evidence>
<dbReference type="Proteomes" id="UP000232688">
    <property type="component" value="Unassembled WGS sequence"/>
</dbReference>
<keyword evidence="1" id="KW-0812">Transmembrane</keyword>
<dbReference type="AlphaFoldDB" id="A0A2N0PSA9"/>
<dbReference type="Proteomes" id="UP000684084">
    <property type="component" value="Unassembled WGS sequence"/>
</dbReference>
<dbReference type="OrthoDB" id="2131431at2759"/>
<feature type="transmembrane region" description="Helical" evidence="1">
    <location>
        <begin position="296"/>
        <end position="319"/>
    </location>
</feature>
<reference evidence="3 6" key="1">
    <citation type="submission" date="2016-04" db="EMBL/GenBank/DDBJ databases">
        <title>Genome analyses suggest a sexual origin of heterokaryosis in a supposedly ancient asexual fungus.</title>
        <authorList>
            <person name="Ropars J."/>
            <person name="Sedzielewska K."/>
            <person name="Noel J."/>
            <person name="Charron P."/>
            <person name="Farinelli L."/>
            <person name="Marton T."/>
            <person name="Kruger M."/>
            <person name="Pelin A."/>
            <person name="Brachmann A."/>
            <person name="Corradi N."/>
        </authorList>
    </citation>
    <scope>NUCLEOTIDE SEQUENCE [LARGE SCALE GENOMIC DNA]</scope>
    <source>
        <strain evidence="3 6">A5</strain>
    </source>
</reference>
<evidence type="ECO:0000313" key="5">
    <source>
        <dbReference type="Proteomes" id="UP000232688"/>
    </source>
</evidence>
<name>A0A2N0PSA9_9GLOM</name>
<proteinExistence type="predicted"/>
<dbReference type="EMBL" id="CAGKOT010000029">
    <property type="protein sequence ID" value="CAB5371665.1"/>
    <property type="molecule type" value="Genomic_DNA"/>
</dbReference>
<evidence type="ECO:0008006" key="7">
    <source>
        <dbReference type="Google" id="ProtNLM"/>
    </source>
</evidence>
<reference evidence="3 6" key="2">
    <citation type="submission" date="2017-09" db="EMBL/GenBank/DDBJ databases">
        <title>Extensive intraspecific genome diversity in a model arbuscular mycorrhizal fungus.</title>
        <authorList>
            <person name="Chen E.C."/>
            <person name="Morin E."/>
            <person name="Beaudet D."/>
            <person name="Noel J."/>
            <person name="Ndikumana S."/>
            <person name="Charron P."/>
            <person name="St-Onge C."/>
            <person name="Giorgi J."/>
            <person name="Grigoriev I.V."/>
            <person name="Roux C."/>
            <person name="Martin F.M."/>
            <person name="Corradi N."/>
        </authorList>
    </citation>
    <scope>NUCLEOTIDE SEQUENCE [LARGE SCALE GENOMIC DNA]</scope>
    <source>
        <strain evidence="3 6">A5</strain>
    </source>
</reference>
<dbReference type="VEuPathDB" id="FungiDB:FUN_003658"/>
<feature type="transmembrane region" description="Helical" evidence="1">
    <location>
        <begin position="205"/>
        <end position="226"/>
    </location>
</feature>
<dbReference type="EMBL" id="LLXH01000039">
    <property type="protein sequence ID" value="PKC74866.1"/>
    <property type="molecule type" value="Genomic_DNA"/>
</dbReference>
<keyword evidence="1" id="KW-0472">Membrane</keyword>
<reference evidence="4 5" key="4">
    <citation type="submission" date="2017-10" db="EMBL/GenBank/DDBJ databases">
        <title>Genome analyses suggest a sexual origin of heterokaryosis in a supposedly ancient asexual fungus.</title>
        <authorList>
            <person name="Corradi N."/>
            <person name="Sedzielewska K."/>
            <person name="Noel J."/>
            <person name="Charron P."/>
            <person name="Farinelli L."/>
            <person name="Marton T."/>
            <person name="Kruger M."/>
            <person name="Pelin A."/>
            <person name="Brachmann A."/>
            <person name="Corradi N."/>
        </authorList>
    </citation>
    <scope>NUCLEOTIDE SEQUENCE [LARGE SCALE GENOMIC DNA]</scope>
    <source>
        <strain evidence="4 5">A1</strain>
    </source>
</reference>
<dbReference type="VEuPathDB" id="FungiDB:RhiirFUN_005810"/>
<dbReference type="EMBL" id="LLXJ01000439">
    <property type="protein sequence ID" value="PKC09679.1"/>
    <property type="molecule type" value="Genomic_DNA"/>
</dbReference>
<feature type="transmembrane region" description="Helical" evidence="1">
    <location>
        <begin position="126"/>
        <end position="145"/>
    </location>
</feature>
<dbReference type="Proteomes" id="UP000232722">
    <property type="component" value="Unassembled WGS sequence"/>
</dbReference>
<feature type="transmembrane region" description="Helical" evidence="1">
    <location>
        <begin position="165"/>
        <end position="185"/>
    </location>
</feature>
<evidence type="ECO:0000313" key="6">
    <source>
        <dbReference type="Proteomes" id="UP000232722"/>
    </source>
</evidence>
<evidence type="ECO:0000256" key="1">
    <source>
        <dbReference type="SAM" id="Phobius"/>
    </source>
</evidence>
<keyword evidence="1" id="KW-1133">Transmembrane helix</keyword>
<reference evidence="4 5" key="3">
    <citation type="submission" date="2017-10" db="EMBL/GenBank/DDBJ databases">
        <title>Extensive intraspecific genome diversity in a model arbuscular mycorrhizal fungus.</title>
        <authorList>
            <person name="Chen E.C.H."/>
            <person name="Morin E."/>
            <person name="Baudet D."/>
            <person name="Noel J."/>
            <person name="Ndikumana S."/>
            <person name="Charron P."/>
            <person name="St-Onge C."/>
            <person name="Giorgi J."/>
            <person name="Grigoriev I.V."/>
            <person name="Roux C."/>
            <person name="Martin F.M."/>
            <person name="Corradi N."/>
        </authorList>
    </citation>
    <scope>NUCLEOTIDE SEQUENCE [LARGE SCALE GENOMIC DNA]</scope>
    <source>
        <strain evidence="4 5">A1</strain>
    </source>
</reference>